<dbReference type="PANTHER" id="PTHR30346">
    <property type="entry name" value="TRANSCRIPTIONAL DUAL REGULATOR HCAR-RELATED"/>
    <property type="match status" value="1"/>
</dbReference>
<sequence>MFEAGPPQTPCRTVRTAGPAEGIGDPLEYRTEWLRSFVAVAEHGGFSAAAAALYRSQSRVSAHVAALEKALHVKLFDRTLPPTVLTPEGRELLPLAGMVLRQTRRITETAAEVRRGRRGEVRLGICTGAAPFLLPRTLMWLRRVRPDVRVETAEDTTAALRSQLREGRLDLAVVPVSGDGEDAEPLLGWSRLWREQFVVVAAGDVATELPARLSPAELRGRPLVMTDDAADALAGVLPGAGRAGRASLPSHDPGRPPAVLRTPQAQTVVALVRLGCGVGVADLLALHATDLTDVTSVRLTGTPTHREMALGRRTDRADSPALRAVARCVRLAALPAAAAQSRSGAPSFPAR</sequence>
<dbReference type="InterPro" id="IPR036390">
    <property type="entry name" value="WH_DNA-bd_sf"/>
</dbReference>
<protein>
    <recommendedName>
        <fullName evidence="6">HTH lysR-type domain-containing protein</fullName>
    </recommendedName>
</protein>
<keyword evidence="2" id="KW-0805">Transcription regulation</keyword>
<feature type="region of interest" description="Disordered" evidence="5">
    <location>
        <begin position="1"/>
        <end position="21"/>
    </location>
</feature>
<evidence type="ECO:0000256" key="5">
    <source>
        <dbReference type="SAM" id="MobiDB-lite"/>
    </source>
</evidence>
<dbReference type="Pfam" id="PF03466">
    <property type="entry name" value="LysR_substrate"/>
    <property type="match status" value="1"/>
</dbReference>
<dbReference type="InterPro" id="IPR005119">
    <property type="entry name" value="LysR_subst-bd"/>
</dbReference>
<evidence type="ECO:0000313" key="7">
    <source>
        <dbReference type="EMBL" id="GAA5207763.1"/>
    </source>
</evidence>
<evidence type="ECO:0000313" key="8">
    <source>
        <dbReference type="Proteomes" id="UP001499878"/>
    </source>
</evidence>
<dbReference type="Gene3D" id="1.10.10.10">
    <property type="entry name" value="Winged helix-like DNA-binding domain superfamily/Winged helix DNA-binding domain"/>
    <property type="match status" value="1"/>
</dbReference>
<keyword evidence="3" id="KW-0238">DNA-binding</keyword>
<dbReference type="PANTHER" id="PTHR30346:SF28">
    <property type="entry name" value="HTH-TYPE TRANSCRIPTIONAL REGULATOR CYNR"/>
    <property type="match status" value="1"/>
</dbReference>
<evidence type="ECO:0000259" key="6">
    <source>
        <dbReference type="PROSITE" id="PS50931"/>
    </source>
</evidence>
<keyword evidence="8" id="KW-1185">Reference proteome</keyword>
<dbReference type="CDD" id="cd05466">
    <property type="entry name" value="PBP2_LTTR_substrate"/>
    <property type="match status" value="1"/>
</dbReference>
<dbReference type="SUPFAM" id="SSF46785">
    <property type="entry name" value="Winged helix' DNA-binding domain"/>
    <property type="match status" value="1"/>
</dbReference>
<proteinExistence type="inferred from homology"/>
<evidence type="ECO:0000256" key="3">
    <source>
        <dbReference type="ARBA" id="ARBA00023125"/>
    </source>
</evidence>
<gene>
    <name evidence="7" type="ORF">GCM10023323_24590</name>
</gene>
<dbReference type="Proteomes" id="UP001499878">
    <property type="component" value="Unassembled WGS sequence"/>
</dbReference>
<comment type="caution">
    <text evidence="7">The sequence shown here is derived from an EMBL/GenBank/DDBJ whole genome shotgun (WGS) entry which is preliminary data.</text>
</comment>
<dbReference type="SUPFAM" id="SSF53850">
    <property type="entry name" value="Periplasmic binding protein-like II"/>
    <property type="match status" value="1"/>
</dbReference>
<name>A0ABP9T311_9ACTN</name>
<comment type="similarity">
    <text evidence="1">Belongs to the LysR transcriptional regulatory family.</text>
</comment>
<evidence type="ECO:0000256" key="2">
    <source>
        <dbReference type="ARBA" id="ARBA00023015"/>
    </source>
</evidence>
<dbReference type="Gene3D" id="3.40.190.10">
    <property type="entry name" value="Periplasmic binding protein-like II"/>
    <property type="match status" value="2"/>
</dbReference>
<keyword evidence="4" id="KW-0804">Transcription</keyword>
<evidence type="ECO:0000256" key="1">
    <source>
        <dbReference type="ARBA" id="ARBA00009437"/>
    </source>
</evidence>
<reference evidence="8" key="1">
    <citation type="journal article" date="2019" name="Int. J. Syst. Evol. Microbiol.">
        <title>The Global Catalogue of Microorganisms (GCM) 10K type strain sequencing project: providing services to taxonomists for standard genome sequencing and annotation.</title>
        <authorList>
            <consortium name="The Broad Institute Genomics Platform"/>
            <consortium name="The Broad Institute Genome Sequencing Center for Infectious Disease"/>
            <person name="Wu L."/>
            <person name="Ma J."/>
        </authorList>
    </citation>
    <scope>NUCLEOTIDE SEQUENCE [LARGE SCALE GENOMIC DNA]</scope>
    <source>
        <strain evidence="8">JCM 18306</strain>
    </source>
</reference>
<feature type="domain" description="HTH lysR-type" evidence="6">
    <location>
        <begin position="29"/>
        <end position="86"/>
    </location>
</feature>
<dbReference type="Pfam" id="PF00126">
    <property type="entry name" value="HTH_1"/>
    <property type="match status" value="1"/>
</dbReference>
<dbReference type="EMBL" id="BAABJR010000005">
    <property type="protein sequence ID" value="GAA5207763.1"/>
    <property type="molecule type" value="Genomic_DNA"/>
</dbReference>
<organism evidence="7 8">
    <name type="scientific">Streptomyces thinghirensis</name>
    <dbReference type="NCBI Taxonomy" id="551547"/>
    <lineage>
        <taxon>Bacteria</taxon>
        <taxon>Bacillati</taxon>
        <taxon>Actinomycetota</taxon>
        <taxon>Actinomycetes</taxon>
        <taxon>Kitasatosporales</taxon>
        <taxon>Streptomycetaceae</taxon>
        <taxon>Streptomyces</taxon>
    </lineage>
</organism>
<dbReference type="PROSITE" id="PS50931">
    <property type="entry name" value="HTH_LYSR"/>
    <property type="match status" value="1"/>
</dbReference>
<dbReference type="InterPro" id="IPR036388">
    <property type="entry name" value="WH-like_DNA-bd_sf"/>
</dbReference>
<dbReference type="PRINTS" id="PR00039">
    <property type="entry name" value="HTHLYSR"/>
</dbReference>
<dbReference type="InterPro" id="IPR000847">
    <property type="entry name" value="LysR_HTH_N"/>
</dbReference>
<accession>A0ABP9T311</accession>
<evidence type="ECO:0000256" key="4">
    <source>
        <dbReference type="ARBA" id="ARBA00023163"/>
    </source>
</evidence>